<dbReference type="SUPFAM" id="SSF46689">
    <property type="entry name" value="Homeodomain-like"/>
    <property type="match status" value="2"/>
</dbReference>
<keyword evidence="6" id="KW-1185">Reference proteome</keyword>
<dbReference type="Pfam" id="PF02311">
    <property type="entry name" value="AraC_binding"/>
    <property type="match status" value="1"/>
</dbReference>
<dbReference type="Pfam" id="PF12833">
    <property type="entry name" value="HTH_18"/>
    <property type="match status" value="1"/>
</dbReference>
<dbReference type="InterPro" id="IPR003313">
    <property type="entry name" value="AraC-bd"/>
</dbReference>
<keyword evidence="1" id="KW-0805">Transcription regulation</keyword>
<dbReference type="PANTHER" id="PTHR46796:SF6">
    <property type="entry name" value="ARAC SUBFAMILY"/>
    <property type="match status" value="1"/>
</dbReference>
<gene>
    <name evidence="5" type="ORF">SAMN05216378_3588</name>
</gene>
<sequence>MNVISAVAGSVVYPPGGKFGPRIQKDIQLVMLYTGEMSVTIDGRELHVQPGHVVLLLPGHEEQFAFSKTEDTWHRWIALHVPELEEKSREAFRSLPEYLPLTEDMNRLTDLLLRLQRDASPSDPVILQLGLAALHLYPVESQRSMDQKEKHPAIYSALSWIREHYAEEVTLKEMAAVAKVSPEHLVRLFKQYEQATPFQYLWSFRIQKAVELLTNTGLTVTEIALRCGFKTSHHFARQLKQSTGRTASEIRQLSWSGLRKAGI</sequence>
<evidence type="ECO:0000313" key="5">
    <source>
        <dbReference type="EMBL" id="SFE57375.1"/>
    </source>
</evidence>
<dbReference type="InterPro" id="IPR018060">
    <property type="entry name" value="HTH_AraC"/>
</dbReference>
<feature type="domain" description="HTH araC/xylS-type" evidence="4">
    <location>
        <begin position="155"/>
        <end position="253"/>
    </location>
</feature>
<proteinExistence type="predicted"/>
<dbReference type="OrthoDB" id="2559672at2"/>
<dbReference type="InterPro" id="IPR050204">
    <property type="entry name" value="AraC_XylS_family_regulators"/>
</dbReference>
<dbReference type="Gene3D" id="2.60.120.10">
    <property type="entry name" value="Jelly Rolls"/>
    <property type="match status" value="1"/>
</dbReference>
<dbReference type="SMART" id="SM00342">
    <property type="entry name" value="HTH_ARAC"/>
    <property type="match status" value="1"/>
</dbReference>
<dbReference type="InterPro" id="IPR037923">
    <property type="entry name" value="HTH-like"/>
</dbReference>
<dbReference type="EMBL" id="FOMT01000003">
    <property type="protein sequence ID" value="SFE57375.1"/>
    <property type="molecule type" value="Genomic_DNA"/>
</dbReference>
<dbReference type="Gene3D" id="1.10.10.60">
    <property type="entry name" value="Homeodomain-like"/>
    <property type="match status" value="1"/>
</dbReference>
<evidence type="ECO:0000313" key="6">
    <source>
        <dbReference type="Proteomes" id="UP000198855"/>
    </source>
</evidence>
<accession>A0A1I2BMG4</accession>
<dbReference type="Proteomes" id="UP000198855">
    <property type="component" value="Unassembled WGS sequence"/>
</dbReference>
<dbReference type="GO" id="GO:0043565">
    <property type="term" value="F:sequence-specific DNA binding"/>
    <property type="evidence" value="ECO:0007669"/>
    <property type="project" value="InterPro"/>
</dbReference>
<name>A0A1I2BMG4_9BACL</name>
<dbReference type="InterPro" id="IPR014710">
    <property type="entry name" value="RmlC-like_jellyroll"/>
</dbReference>
<dbReference type="SUPFAM" id="SSF51215">
    <property type="entry name" value="Regulatory protein AraC"/>
    <property type="match status" value="1"/>
</dbReference>
<dbReference type="AlphaFoldDB" id="A0A1I2BMG4"/>
<keyword evidence="2" id="KW-0238">DNA-binding</keyword>
<organism evidence="5 6">
    <name type="scientific">Paenibacillus catalpae</name>
    <dbReference type="NCBI Taxonomy" id="1045775"/>
    <lineage>
        <taxon>Bacteria</taxon>
        <taxon>Bacillati</taxon>
        <taxon>Bacillota</taxon>
        <taxon>Bacilli</taxon>
        <taxon>Bacillales</taxon>
        <taxon>Paenibacillaceae</taxon>
        <taxon>Paenibacillus</taxon>
    </lineage>
</organism>
<evidence type="ECO:0000259" key="4">
    <source>
        <dbReference type="PROSITE" id="PS01124"/>
    </source>
</evidence>
<dbReference type="STRING" id="1045775.SAMN05216378_3588"/>
<dbReference type="GO" id="GO:0003700">
    <property type="term" value="F:DNA-binding transcription factor activity"/>
    <property type="evidence" value="ECO:0007669"/>
    <property type="project" value="InterPro"/>
</dbReference>
<dbReference type="PANTHER" id="PTHR46796">
    <property type="entry name" value="HTH-TYPE TRANSCRIPTIONAL ACTIVATOR RHAS-RELATED"/>
    <property type="match status" value="1"/>
</dbReference>
<protein>
    <submittedName>
        <fullName evidence="5">AraC family transcriptional regulator, arabinose operon regulatory protein</fullName>
    </submittedName>
</protein>
<evidence type="ECO:0000256" key="3">
    <source>
        <dbReference type="ARBA" id="ARBA00023163"/>
    </source>
</evidence>
<dbReference type="RefSeq" id="WP_091187527.1">
    <property type="nucleotide sequence ID" value="NZ_FOMT01000003.1"/>
</dbReference>
<evidence type="ECO:0000256" key="1">
    <source>
        <dbReference type="ARBA" id="ARBA00023015"/>
    </source>
</evidence>
<reference evidence="6" key="1">
    <citation type="submission" date="2016-10" db="EMBL/GenBank/DDBJ databases">
        <authorList>
            <person name="Varghese N."/>
            <person name="Submissions S."/>
        </authorList>
    </citation>
    <scope>NUCLEOTIDE SEQUENCE [LARGE SCALE GENOMIC DNA]</scope>
    <source>
        <strain evidence="6">CGMCC 1.10784</strain>
    </source>
</reference>
<dbReference type="PROSITE" id="PS01124">
    <property type="entry name" value="HTH_ARAC_FAMILY_2"/>
    <property type="match status" value="1"/>
</dbReference>
<keyword evidence="3" id="KW-0804">Transcription</keyword>
<dbReference type="InterPro" id="IPR009057">
    <property type="entry name" value="Homeodomain-like_sf"/>
</dbReference>
<evidence type="ECO:0000256" key="2">
    <source>
        <dbReference type="ARBA" id="ARBA00023125"/>
    </source>
</evidence>